<organism evidence="2 3">
    <name type="scientific">Flagellimonas eckloniae</name>
    <dbReference type="NCBI Taxonomy" id="346185"/>
    <lineage>
        <taxon>Bacteria</taxon>
        <taxon>Pseudomonadati</taxon>
        <taxon>Bacteroidota</taxon>
        <taxon>Flavobacteriia</taxon>
        <taxon>Flavobacteriales</taxon>
        <taxon>Flavobacteriaceae</taxon>
        <taxon>Flagellimonas</taxon>
    </lineage>
</organism>
<dbReference type="InterPro" id="IPR025667">
    <property type="entry name" value="SprB_repeat"/>
</dbReference>
<keyword evidence="3" id="KW-1185">Reference proteome</keyword>
<dbReference type="STRING" id="346185.AAY42_00830"/>
<dbReference type="Pfam" id="PF13585">
    <property type="entry name" value="CHU_C"/>
    <property type="match status" value="1"/>
</dbReference>
<evidence type="ECO:0000313" key="2">
    <source>
        <dbReference type="EMBL" id="KQC28609.1"/>
    </source>
</evidence>
<dbReference type="RefSeq" id="WP_055392124.1">
    <property type="nucleotide sequence ID" value="NZ_LCTZ01000002.1"/>
</dbReference>
<dbReference type="Pfam" id="PF13573">
    <property type="entry name" value="SprB"/>
    <property type="match status" value="4"/>
</dbReference>
<dbReference type="Proteomes" id="UP000050827">
    <property type="component" value="Unassembled WGS sequence"/>
</dbReference>
<dbReference type="NCBIfam" id="TIGR04131">
    <property type="entry name" value="Bac_Flav_CTERM"/>
    <property type="match status" value="1"/>
</dbReference>
<sequence length="2775" mass="292181">MLPQKTRHLLFAVLLVFISICCSTVLAKTEVNKILETIVSGTPQPHSEKVSEISTVDISSDKTQVFSSAAMFMTIIQGANEEVVCPNDGSTLAKFFLCGTSDIRNLTLSQSGSSYEWQQLDPNTCAPTVVDDCPTINAACTWNTVGTGATYSLDSAGEFRVRVDSGQYFYFKSTLNPLDPQLINEDIICGNPGRVEVTNVPAGYEYSLNSSAGPYQDDPFFDIATPGNYMVWARLKNVSASACLFPSNTVNVQSLDITVDVTANDILCSSELGSIDVQVSGVPGFYTYRLIKNGVTVDTFGPNGLDSYTFDNVGPGVYSIRVDTNDCSETITTDTGGAIIEIGNGISPLDVVATASASFGCGATSVDVDLTTTGGTAPYRFSVDGGAFGSTYTSTTSFTVTSAATYAILVEDANGCQRSATVNVPDIPPPTFNITEEDANCGGSNNGRITVNVTNGFGYEIEYSNDNGATYQTSNVFSNLAPGTYDIVLRYEQDSFTCNTSSVVGTIGTPSNINATATPDTVPTCADESGGQITISGVSGGTAPYEYSVGAGFGTNPVFASLGVGTYTPLIRDANGCVQTLPDIVFNVLDKPTDIAFTISSLDCITTTASVALVVTGGTGPYNYEIIAPTASVVDNGTNSTFNGLGLGTYTFRVTDNEGCSYDENYAITDISSIGVQAQQTKVVTCVGDSDGEGRFLVDGFNTTYSYDIDGGTPFTGQNSGIIPLAGLAAGSYVISVTDEDTNCTDTATLTIEEPSTAFAISSLDVTDMSCQNGNIGAVRVNTVGGWGGNRYTLTQPDSSTRGPKNGSVFSNLSQDGLYQVSVTDANGCTVTDSFTLTTLEAPTLTLDTTASDFCYDNFTAATLVVNATLGTAPYQYRINGGALGASNSFAGLTPGNYSIEVVDANDCRDTVTATIEPQVTALATTIQELDCAGPPAQIQVNISNGYTSGGDYDIYEVQINGGGYSSDNNNITGNSFVYSIPNDGSIVSDTTYQFLITDSEGCTTESNIITITPPETIAGSVIGTDTQCGDATSGIVEVVADTSQGIPPYEYSNDNGVTFSSQNIFSGYGPGTHGGFMVRDSRGCVSPAYNVTIGGSVALDATATPIDAVCSLGAVNGSVSVAITGGSGVAPFDYILLDVNGVPVASSMGTPSLTANFPNLPVGNYTIVTTDSQGCEDRDEVVVDQNTLDLTPIDTPPAVCSGSAFTYRVQASGGTAPYEFRLVGEPAFNPADNTPGQGDIYDFTGQVTFGVTYFVEVRDANGCTYIEEIDPITATNPVTVTANSSTASCNVAGSGGIDYEVSGITSSPGNFTVTLENTDTGAIEAGPDTYTSEPIPFNDTFTGLAPGNYQIIVTDDDTGCSSSTLVFIGFSSPSIVVDNNVEATCNAGALVTVRGFGGTAPFGYAYVPNGDPAPTVFGTDTTFEIPGPYPSDYDFYVEDANGCTALTTVTVTQEAGIPAPAIDVINQCTATSGYQINVTAPLSTGSGLPEETFMYDIGSGFQSSVNFVVPNPGSYVITIRDGNGCTATIAADVFDFFAITADATSFPTCNAGDGEITVNTTGGSGNFEFQLRDAGTLANIGPAQSSNTFTGVLPGDYNILVTDLSSNTTPLCTDEAIVNVSTVNTPVITATPSTEITCNGADNGTISVELQPGSDTDTPLSYILYDGASSTIMAGPQASPVFDDLAPDTYQVEVVSDRGCTDRSGDILISEPTLLQVDAIHTEFSCNPSSNQFSTATITIFTDTNGDGTGTATGTGPYTYSMNDGTPQFDGTNFQTSNTFEVIDNGTNQSIILTARDQNGCEEMATVNINTPTDITFSYSVSPLTCDASGIGVNPGSITIIVNEGAGNYEVEILPLGSEPAMNSGGTDRVVWPISTPGDYIFAVTDIGNGGCSYLTTTVNMPEYNNIEAIIAEVRPVTCFNGNDGEISLEINNYSGAYNYEVFSRDNLGVETTTGVTGSFDTNAPINSPEIITGLPAGNLIVYVEASDTPFCDVTSNIATVRSPDRALSVTAIQTSDVTCNVPGLGEITATGDGGWGTYEYQLIAPDGTTILVDYPNTNPIFQDLSTGNYTVNIRDFRGCEETTLINLPLPTPIIADIQVVSPLACNNDNDGIIEAHNILGGQGAGNYLYQLNRITDGTNSGLQTTPTFANLAAGDYTITIFDGWNCSFTTVPITVQDPEIVIAELVELQPPGCGDLGRMELTVTNPEVGVDYFYRRAGTADPFTPFGTGLTSVEITADITIDPGPFQYEVQNSNGCPFESSNQISLDPAAPLVIALDLTNATINCAGEATGIIRSEAFGGIGSYIYTLLNSDVPPYPTVATTVRPAQDSGIFRNLDPGTYYVYAQSGGCEAISTPIVIEPKPPLVLEYLEAVPVMCHGDTNGQIIIEASGGTGDIRYSISDTLSEFFEGDDPVNPNRKTFNDLSPRTYDVIIQDDLGCTITRTVEITQPMELLAGIASTTPEICLGDMDGTLTLDVTGGTAPYYTSINSADDADFVQNETMFFDGLQGGETYVVFVRDANGCQTNIVAEIGVGIELMVEPIVQYGCDGIFPNSTATVSVADSSLLPNLLFSLDVDDIQLANDQRVYGDLPPGEHTVYVYHQNGCVTFVEFEIDAYEPLVLEAEKIGPTEIQAIATGGFGGYEYFFQGESFGETNIFTISMDANVNIMVRDQNGCVANLVMPFDFDGMPEMPDFFTPDGDNLNDYWTIGNREFFPNLEVKIYDRYGRVVAILDEVKGWDGKYEGNELPTGDYWYVVNANDSDKQQYVGHFTLYR</sequence>
<feature type="chain" id="PRO_5006189158" evidence="1">
    <location>
        <begin position="28"/>
        <end position="2775"/>
    </location>
</feature>
<evidence type="ECO:0000313" key="3">
    <source>
        <dbReference type="Proteomes" id="UP000050827"/>
    </source>
</evidence>
<dbReference type="OrthoDB" id="607469at2"/>
<proteinExistence type="predicted"/>
<gene>
    <name evidence="2" type="ORF">AAY42_00830</name>
</gene>
<feature type="signal peptide" evidence="1">
    <location>
        <begin position="1"/>
        <end position="27"/>
    </location>
</feature>
<protein>
    <submittedName>
        <fullName evidence="2">Two component regulator three Y domain-containing protein</fullName>
    </submittedName>
</protein>
<dbReference type="InterPro" id="IPR026341">
    <property type="entry name" value="T9SS_type_B"/>
</dbReference>
<name>A0A0Q1CD61_9FLAO</name>
<keyword evidence="1" id="KW-0732">Signal</keyword>
<accession>A0A0Q1CD61</accession>
<dbReference type="PATRIC" id="fig|1547436.3.peg.165"/>
<reference evidence="2 3" key="1">
    <citation type="submission" date="2015-04" db="EMBL/GenBank/DDBJ databases">
        <title>Complete genome of flavobacterium.</title>
        <authorList>
            <person name="Kwon Y.M."/>
            <person name="Kim S.-J."/>
        </authorList>
    </citation>
    <scope>NUCLEOTIDE SEQUENCE [LARGE SCALE GENOMIC DNA]</scope>
    <source>
        <strain evidence="2 3">DK169</strain>
    </source>
</reference>
<dbReference type="EMBL" id="LCTZ01000002">
    <property type="protein sequence ID" value="KQC28609.1"/>
    <property type="molecule type" value="Genomic_DNA"/>
</dbReference>
<comment type="caution">
    <text evidence="2">The sequence shown here is derived from an EMBL/GenBank/DDBJ whole genome shotgun (WGS) entry which is preliminary data.</text>
</comment>
<evidence type="ECO:0000256" key="1">
    <source>
        <dbReference type="SAM" id="SignalP"/>
    </source>
</evidence>